<name>A0A8C5TGT8_9PASS</name>
<dbReference type="GO" id="GO:0005737">
    <property type="term" value="C:cytoplasm"/>
    <property type="evidence" value="ECO:0007669"/>
    <property type="project" value="TreeGrafter"/>
</dbReference>
<dbReference type="GO" id="GO:0004373">
    <property type="term" value="F:alpha-1,4-glucan glucosyltransferase (UDP-glucose donor) activity"/>
    <property type="evidence" value="ECO:0007669"/>
    <property type="project" value="UniProtKB-EC"/>
</dbReference>
<keyword evidence="3" id="KW-0021">Allosteric enzyme</keyword>
<dbReference type="UniPathway" id="UPA00164"/>
<evidence type="ECO:0000256" key="4">
    <source>
        <dbReference type="ARBA" id="ARBA00022676"/>
    </source>
</evidence>
<sequence length="672" mass="77903">MPLARSLSMTSLNGLPQWEDEDLPVEDLLLFEISWEVTNKVGGIYTVIQTKAKTTADEWGENYFLIGPYFEQNVKTQVEFCEPPNSAVKKAMDTMISQGCQVFFGRWLIEGSPYVLLFDIGSAAWNLDKWKAEFWEVSNIGIPFHDREANDAVIFGSLTSWFLKELSCQFDDKPSIIAHFHEWQAGVGLILSRSQKLPVATIFTTHATLLGRYLCAASIDFYNNLDQFDIDKEAGERQIYHRYCMERASVHCAHVFTTVSQITATEAEHMLKKSPDVVTPNGLNIKKFSAMHEFQNLHSMYKARIQEFIRGHFYGHLDFDLDKTLFFFIAGRYEFSNKGADMFLEALSRLNFLLRVHKTDITVIVFFIMPAKTNNFNVETLKGQAVRKQLWDTAQSVKEKFGRKLYNALLRGEIPDLNKILDRDDITIMKRAIFSTQRHCLPPVTTHNMIDDSNDPILNTIRRIGLFNNRTDRVKVILHPEFLSSTSPLLPLDYEEFVRGCHLGVFPSYYEPWGYTPGIYIVDRRFRSPDESCNQLTQFLYSFCQQNRRQRIIQRNRTERLSDLLDWRYLGRYYMHARHLALSRTFPDKFELEPNAPPKTEGFRFPRPSSVPPSPSASQHSSPHHSEAEDEDEDERYDEDEEAERDRQNIKSPFTLGALPQGKKKQHGEYRN</sequence>
<comment type="similarity">
    <text evidence="2 9">Belongs to the glycosyltransferase 3 family.</text>
</comment>
<comment type="pathway">
    <text evidence="1 9">Glycan biosynthesis; glycogen biosynthesis.</text>
</comment>
<accession>A0A8C5TGT8</accession>
<evidence type="ECO:0000256" key="6">
    <source>
        <dbReference type="ARBA" id="ARBA00023056"/>
    </source>
</evidence>
<dbReference type="FunFam" id="3.40.50.2000:FF:000028">
    <property type="entry name" value="Glycogen [starch] synthase"/>
    <property type="match status" value="1"/>
</dbReference>
<evidence type="ECO:0000256" key="7">
    <source>
        <dbReference type="ARBA" id="ARBA00043883"/>
    </source>
</evidence>
<dbReference type="PANTHER" id="PTHR10176">
    <property type="entry name" value="GLYCOGEN SYNTHASE"/>
    <property type="match status" value="1"/>
</dbReference>
<dbReference type="PANTHER" id="PTHR10176:SF1">
    <property type="entry name" value="GLYCOGEN [STARCH] SYNTHASE, LIVER"/>
    <property type="match status" value="1"/>
</dbReference>
<reference evidence="11" key="2">
    <citation type="submission" date="2025-09" db="UniProtKB">
        <authorList>
            <consortium name="Ensembl"/>
        </authorList>
    </citation>
    <scope>IDENTIFICATION</scope>
</reference>
<feature type="region of interest" description="Disordered" evidence="10">
    <location>
        <begin position="592"/>
        <end position="672"/>
    </location>
</feature>
<dbReference type="Proteomes" id="UP000694560">
    <property type="component" value="Unplaced"/>
</dbReference>
<dbReference type="Pfam" id="PF05693">
    <property type="entry name" value="Glycogen_syn"/>
    <property type="match status" value="2"/>
</dbReference>
<reference evidence="11" key="1">
    <citation type="submission" date="2025-08" db="UniProtKB">
        <authorList>
            <consortium name="Ensembl"/>
        </authorList>
    </citation>
    <scope>IDENTIFICATION</scope>
</reference>
<evidence type="ECO:0000313" key="11">
    <source>
        <dbReference type="Ensembl" id="ENSMCSP00000006804.1"/>
    </source>
</evidence>
<protein>
    <recommendedName>
        <fullName evidence="9">Glycogen [starch] synthase</fullName>
        <ecNumber evidence="9">2.4.1.11</ecNumber>
    </recommendedName>
</protein>
<comment type="catalytic activity">
    <reaction evidence="8">
        <text>[(1-&gt;4)-alpha-D-glucosyl](n) + UDP-alpha-D-glucose = [(1-&gt;4)-alpha-D-glucosyl](n+1) + UDP + H(+)</text>
        <dbReference type="Rhea" id="RHEA:18549"/>
        <dbReference type="Rhea" id="RHEA-COMP:9584"/>
        <dbReference type="Rhea" id="RHEA-COMP:9587"/>
        <dbReference type="ChEBI" id="CHEBI:15378"/>
        <dbReference type="ChEBI" id="CHEBI:15444"/>
        <dbReference type="ChEBI" id="CHEBI:58223"/>
        <dbReference type="ChEBI" id="CHEBI:58885"/>
        <dbReference type="EC" id="2.4.1.11"/>
    </reaction>
    <physiologicalReaction direction="left-to-right" evidence="8">
        <dbReference type="Rhea" id="RHEA:18550"/>
    </physiologicalReaction>
</comment>
<comment type="function">
    <text evidence="9">Transfers the glycosyl residue from UDP-Glc to the non-reducing end of alpha-1,4-glucan.</text>
</comment>
<evidence type="ECO:0000256" key="9">
    <source>
        <dbReference type="RuleBase" id="RU363104"/>
    </source>
</evidence>
<dbReference type="Gene3D" id="3.40.50.2000">
    <property type="entry name" value="Glycogen Phosphorylase B"/>
    <property type="match status" value="2"/>
</dbReference>
<evidence type="ECO:0000256" key="5">
    <source>
        <dbReference type="ARBA" id="ARBA00022679"/>
    </source>
</evidence>
<proteinExistence type="inferred from homology"/>
<evidence type="ECO:0000256" key="8">
    <source>
        <dbReference type="ARBA" id="ARBA00047345"/>
    </source>
</evidence>
<dbReference type="EC" id="2.4.1.11" evidence="9"/>
<dbReference type="InterPro" id="IPR008631">
    <property type="entry name" value="Glycogen_synth"/>
</dbReference>
<dbReference type="GO" id="GO:0005978">
    <property type="term" value="P:glycogen biosynthetic process"/>
    <property type="evidence" value="ECO:0007669"/>
    <property type="project" value="UniProtKB-UniPathway"/>
</dbReference>
<dbReference type="SUPFAM" id="SSF53756">
    <property type="entry name" value="UDP-Glycosyltransferase/glycogen phosphorylase"/>
    <property type="match status" value="1"/>
</dbReference>
<evidence type="ECO:0000256" key="1">
    <source>
        <dbReference type="ARBA" id="ARBA00004964"/>
    </source>
</evidence>
<dbReference type="Ensembl" id="ENSMCST00000006966.1">
    <property type="protein sequence ID" value="ENSMCSP00000006804.1"/>
    <property type="gene ID" value="ENSMCSG00000004893.1"/>
</dbReference>
<evidence type="ECO:0000313" key="12">
    <source>
        <dbReference type="Proteomes" id="UP000694560"/>
    </source>
</evidence>
<organism evidence="11 12">
    <name type="scientific">Malurus cyaneus samueli</name>
    <dbReference type="NCBI Taxonomy" id="2593467"/>
    <lineage>
        <taxon>Eukaryota</taxon>
        <taxon>Metazoa</taxon>
        <taxon>Chordata</taxon>
        <taxon>Craniata</taxon>
        <taxon>Vertebrata</taxon>
        <taxon>Euteleostomi</taxon>
        <taxon>Archelosauria</taxon>
        <taxon>Archosauria</taxon>
        <taxon>Dinosauria</taxon>
        <taxon>Saurischia</taxon>
        <taxon>Theropoda</taxon>
        <taxon>Coelurosauria</taxon>
        <taxon>Aves</taxon>
        <taxon>Neognathae</taxon>
        <taxon>Neoaves</taxon>
        <taxon>Telluraves</taxon>
        <taxon>Australaves</taxon>
        <taxon>Passeriformes</taxon>
        <taxon>Meliphagoidea</taxon>
        <taxon>Maluridae</taxon>
        <taxon>Malurus</taxon>
    </lineage>
</organism>
<keyword evidence="12" id="KW-1185">Reference proteome</keyword>
<evidence type="ECO:0000256" key="2">
    <source>
        <dbReference type="ARBA" id="ARBA00010686"/>
    </source>
</evidence>
<comment type="function">
    <text evidence="7">Glycogen synthase participates in the glycogen biosynthetic process along with glycogenin and glycogen branching enzyme. Extends the primer composed of a few glucose units formed by glycogenin by adding new glucose units to it. In this context, glycogen synthase transfers the glycosyl residue from UDP-Glc to the non-reducing end of alpha-1,4-glucan.</text>
</comment>
<dbReference type="AlphaFoldDB" id="A0A8C5TGT8"/>
<evidence type="ECO:0000256" key="10">
    <source>
        <dbReference type="SAM" id="MobiDB-lite"/>
    </source>
</evidence>
<keyword evidence="4 9" id="KW-0328">Glycosyltransferase</keyword>
<keyword evidence="6 9" id="KW-0320">Glycogen biosynthesis</keyword>
<feature type="compositionally biased region" description="Acidic residues" evidence="10">
    <location>
        <begin position="628"/>
        <end position="643"/>
    </location>
</feature>
<keyword evidence="5 9" id="KW-0808">Transferase</keyword>
<evidence type="ECO:0000256" key="3">
    <source>
        <dbReference type="ARBA" id="ARBA00022533"/>
    </source>
</evidence>